<reference evidence="1 2" key="1">
    <citation type="journal article" date="2016" name="J. Microbiol.">
        <title>Dankookia rubra gen. nov., sp. nov., an alphaproteobacterium isolated from sediment of a shallow stream.</title>
        <authorList>
            <person name="Kim W.H."/>
            <person name="Kim D.H."/>
            <person name="Kang K."/>
            <person name="Ahn T.Y."/>
        </authorList>
    </citation>
    <scope>NUCLEOTIDE SEQUENCE [LARGE SCALE GENOMIC DNA]</scope>
    <source>
        <strain evidence="1 2">JCM30602</strain>
    </source>
</reference>
<evidence type="ECO:0000313" key="1">
    <source>
        <dbReference type="EMBL" id="TDH58809.1"/>
    </source>
</evidence>
<name>A0A4R5Q8H4_9PROT</name>
<evidence type="ECO:0000313" key="2">
    <source>
        <dbReference type="Proteomes" id="UP000295096"/>
    </source>
</evidence>
<gene>
    <name evidence="1" type="ORF">E2C06_30540</name>
</gene>
<sequence>MQDLTTDPLTGLLEARMDEALANGADMRELAAIAIDTILGEATQLLEQHAAALTVGMGRLQPHGFAYLHERAMRDGVLDAAERVLSMQFSGQFRR</sequence>
<organism evidence="1 2">
    <name type="scientific">Dankookia rubra</name>
    <dbReference type="NCBI Taxonomy" id="1442381"/>
    <lineage>
        <taxon>Bacteria</taxon>
        <taxon>Pseudomonadati</taxon>
        <taxon>Pseudomonadota</taxon>
        <taxon>Alphaproteobacteria</taxon>
        <taxon>Acetobacterales</taxon>
        <taxon>Roseomonadaceae</taxon>
        <taxon>Dankookia</taxon>
    </lineage>
</organism>
<protein>
    <submittedName>
        <fullName evidence="1">Uncharacterized protein</fullName>
    </submittedName>
</protein>
<comment type="caution">
    <text evidence="1">The sequence shown here is derived from an EMBL/GenBank/DDBJ whole genome shotgun (WGS) entry which is preliminary data.</text>
</comment>
<dbReference type="EMBL" id="SMSJ01000095">
    <property type="protein sequence ID" value="TDH58809.1"/>
    <property type="molecule type" value="Genomic_DNA"/>
</dbReference>
<dbReference type="RefSeq" id="WP_133292359.1">
    <property type="nucleotide sequence ID" value="NZ_SMSJ01000095.1"/>
</dbReference>
<dbReference type="Proteomes" id="UP000295096">
    <property type="component" value="Unassembled WGS sequence"/>
</dbReference>
<keyword evidence="2" id="KW-1185">Reference proteome</keyword>
<accession>A0A4R5Q8H4</accession>
<proteinExistence type="predicted"/>
<dbReference type="AlphaFoldDB" id="A0A4R5Q8H4"/>